<reference evidence="2 3" key="1">
    <citation type="submission" date="2023-03" db="EMBL/GenBank/DDBJ databases">
        <title>Genome insight into feeding habits of ladybird beetles.</title>
        <authorList>
            <person name="Li H.-S."/>
            <person name="Huang Y.-H."/>
            <person name="Pang H."/>
        </authorList>
    </citation>
    <scope>NUCLEOTIDE SEQUENCE [LARGE SCALE GENOMIC DNA]</scope>
    <source>
        <strain evidence="2">SYSU_2023b</strain>
        <tissue evidence="2">Whole body</tissue>
    </source>
</reference>
<evidence type="ECO:0008006" key="4">
    <source>
        <dbReference type="Google" id="ProtNLM"/>
    </source>
</evidence>
<dbReference type="GO" id="GO:0016020">
    <property type="term" value="C:membrane"/>
    <property type="evidence" value="ECO:0007669"/>
    <property type="project" value="InterPro"/>
</dbReference>
<evidence type="ECO:0000256" key="1">
    <source>
        <dbReference type="SAM" id="Phobius"/>
    </source>
</evidence>
<dbReference type="Pfam" id="PF05024">
    <property type="entry name" value="Gpi1"/>
    <property type="match status" value="1"/>
</dbReference>
<dbReference type="PANTHER" id="PTHR21329">
    <property type="entry name" value="PHOSPHATIDYLINOSITOL N-ACETYLGLUCOSAMINYLTRANSFERASE SUBUNIT Q-RELATED"/>
    <property type="match status" value="1"/>
</dbReference>
<dbReference type="AlphaFoldDB" id="A0AAW1UNA2"/>
<evidence type="ECO:0000313" key="3">
    <source>
        <dbReference type="Proteomes" id="UP001431783"/>
    </source>
</evidence>
<evidence type="ECO:0000313" key="2">
    <source>
        <dbReference type="EMBL" id="KAK9881296.1"/>
    </source>
</evidence>
<accession>A0AAW1UNA2</accession>
<proteinExistence type="predicted"/>
<gene>
    <name evidence="2" type="ORF">WA026_015418</name>
</gene>
<feature type="transmembrane region" description="Helical" evidence="1">
    <location>
        <begin position="259"/>
        <end position="278"/>
    </location>
</feature>
<comment type="caution">
    <text evidence="2">The sequence shown here is derived from an EMBL/GenBank/DDBJ whole genome shotgun (WGS) entry which is preliminary data.</text>
</comment>
<name>A0AAW1UNA2_9CUCU</name>
<organism evidence="2 3">
    <name type="scientific">Henosepilachna vigintioctopunctata</name>
    <dbReference type="NCBI Taxonomy" id="420089"/>
    <lineage>
        <taxon>Eukaryota</taxon>
        <taxon>Metazoa</taxon>
        <taxon>Ecdysozoa</taxon>
        <taxon>Arthropoda</taxon>
        <taxon>Hexapoda</taxon>
        <taxon>Insecta</taxon>
        <taxon>Pterygota</taxon>
        <taxon>Neoptera</taxon>
        <taxon>Endopterygota</taxon>
        <taxon>Coleoptera</taxon>
        <taxon>Polyphaga</taxon>
        <taxon>Cucujiformia</taxon>
        <taxon>Coccinelloidea</taxon>
        <taxon>Coccinellidae</taxon>
        <taxon>Epilachninae</taxon>
        <taxon>Epilachnini</taxon>
        <taxon>Henosepilachna</taxon>
    </lineage>
</organism>
<dbReference type="GO" id="GO:0005783">
    <property type="term" value="C:endoplasmic reticulum"/>
    <property type="evidence" value="ECO:0007669"/>
    <property type="project" value="TreeGrafter"/>
</dbReference>
<dbReference type="EMBL" id="JARQZJ010000068">
    <property type="protein sequence ID" value="KAK9881296.1"/>
    <property type="molecule type" value="Genomic_DNA"/>
</dbReference>
<protein>
    <recommendedName>
        <fullName evidence="4">Phosphatidylinositol N-acetylglucosaminyltransferase subunit Q</fullName>
    </recommendedName>
</protein>
<keyword evidence="1" id="KW-1133">Transmembrane helix</keyword>
<feature type="transmembrane region" description="Helical" evidence="1">
    <location>
        <begin position="140"/>
        <end position="159"/>
    </location>
</feature>
<dbReference type="InterPro" id="IPR007720">
    <property type="entry name" value="PigQ/GPI1"/>
</dbReference>
<dbReference type="GO" id="GO:0006506">
    <property type="term" value="P:GPI anchor biosynthetic process"/>
    <property type="evidence" value="ECO:0007669"/>
    <property type="project" value="InterPro"/>
</dbReference>
<keyword evidence="1" id="KW-0472">Membrane</keyword>
<dbReference type="Proteomes" id="UP001431783">
    <property type="component" value="Unassembled WGS sequence"/>
</dbReference>
<feature type="transmembrane region" description="Helical" evidence="1">
    <location>
        <begin position="197"/>
        <end position="219"/>
    </location>
</feature>
<keyword evidence="1" id="KW-0812">Transmembrane</keyword>
<sequence>MSKLEKNIIIFIPRSLEKRRCGLLEGFFRDHEDCQLFFITNTKIVTDSSRSIGYLSKKDVRALKSVNDGHWVHINPMDSSVTLPNKPHKPILKVYYELDVFGRLSRVQSDVMDLGIHFQELITYFRNKQVTSYTNGTKGFLELIALFLIKFLNVVLNIINYTQIIKYSSTINYFGESCMLGKWMLKSFIKRENGPKITNLLVSIAFDLMLGLYVIKFFIYYKKDVLFFIEDAGEVAIVTLKQLLNYLMGSPIGLKLNHAFSNALGLFFFYNINLWKLFIQGLYPMLLNYLQYLVKSGVFGFSFQLAIISDILSLTTFHVYCIYVYAAKLFQLQVRSITSLWRLFIGRKYNPLRERVDSCQYTQHQLFIGTLGFTILLFLLPTTTLYYVVFTTLRLVFLMINGILYRLRYLLRCLPIYVSLLWVCNSRSLAGNLKLELEHSELEDSIGVSVKMMSLPYRASLRTFTPDVLHPINGLKWGSIIHKLFTGVLV</sequence>
<feature type="transmembrane region" description="Helical" evidence="1">
    <location>
        <begin position="298"/>
        <end position="326"/>
    </location>
</feature>
<feature type="transmembrane region" description="Helical" evidence="1">
    <location>
        <begin position="361"/>
        <end position="379"/>
    </location>
</feature>
<dbReference type="PANTHER" id="PTHR21329:SF3">
    <property type="entry name" value="PHOSPHATIDYLINOSITOL N-ACETYLGLUCOSAMINYLTRANSFERASE SUBUNIT Q"/>
    <property type="match status" value="1"/>
</dbReference>
<keyword evidence="3" id="KW-1185">Reference proteome</keyword>